<evidence type="ECO:0000313" key="1">
    <source>
        <dbReference type="EMBL" id="GAB1292560.1"/>
    </source>
</evidence>
<reference evidence="1 2" key="1">
    <citation type="submission" date="2024-08" db="EMBL/GenBank/DDBJ databases">
        <title>The draft genome of Apodemus speciosus.</title>
        <authorList>
            <person name="Nabeshima K."/>
            <person name="Suzuki S."/>
            <person name="Onuma M."/>
        </authorList>
    </citation>
    <scope>NUCLEOTIDE SEQUENCE [LARGE SCALE GENOMIC DNA]</scope>
    <source>
        <strain evidence="1">IB14-021</strain>
    </source>
</reference>
<accession>A0ABQ0F022</accession>
<proteinExistence type="predicted"/>
<organism evidence="1 2">
    <name type="scientific">Apodemus speciosus</name>
    <name type="common">Large Japanese field mouse</name>
    <dbReference type="NCBI Taxonomy" id="105296"/>
    <lineage>
        <taxon>Eukaryota</taxon>
        <taxon>Metazoa</taxon>
        <taxon>Chordata</taxon>
        <taxon>Craniata</taxon>
        <taxon>Vertebrata</taxon>
        <taxon>Euteleostomi</taxon>
        <taxon>Mammalia</taxon>
        <taxon>Eutheria</taxon>
        <taxon>Euarchontoglires</taxon>
        <taxon>Glires</taxon>
        <taxon>Rodentia</taxon>
        <taxon>Myomorpha</taxon>
        <taxon>Muroidea</taxon>
        <taxon>Muridae</taxon>
        <taxon>Murinae</taxon>
        <taxon>Apodemus</taxon>
    </lineage>
</organism>
<sequence length="46" mass="4831">MVPGSSSGCLSGLATVRLLVEPSYCPKRLHYIINGLQPADTKSAAK</sequence>
<protein>
    <submittedName>
        <fullName evidence="1">Uncharacterized protein</fullName>
    </submittedName>
</protein>
<dbReference type="Proteomes" id="UP001623349">
    <property type="component" value="Unassembled WGS sequence"/>
</dbReference>
<comment type="caution">
    <text evidence="1">The sequence shown here is derived from an EMBL/GenBank/DDBJ whole genome shotgun (WGS) entry which is preliminary data.</text>
</comment>
<evidence type="ECO:0000313" key="2">
    <source>
        <dbReference type="Proteomes" id="UP001623349"/>
    </source>
</evidence>
<keyword evidence="2" id="KW-1185">Reference proteome</keyword>
<gene>
    <name evidence="1" type="ORF">APTSU1_000779100</name>
</gene>
<name>A0ABQ0F022_APOSI</name>
<dbReference type="EMBL" id="BAAFST010000007">
    <property type="protein sequence ID" value="GAB1292560.1"/>
    <property type="molecule type" value="Genomic_DNA"/>
</dbReference>